<gene>
    <name evidence="2" type="ORF">HPB52_007653</name>
</gene>
<dbReference type="Proteomes" id="UP000821837">
    <property type="component" value="Unassembled WGS sequence"/>
</dbReference>
<accession>A0A9D4SWN7</accession>
<dbReference type="OrthoDB" id="6474875at2759"/>
<organism evidence="2 3">
    <name type="scientific">Rhipicephalus sanguineus</name>
    <name type="common">Brown dog tick</name>
    <name type="synonym">Ixodes sanguineus</name>
    <dbReference type="NCBI Taxonomy" id="34632"/>
    <lineage>
        <taxon>Eukaryota</taxon>
        <taxon>Metazoa</taxon>
        <taxon>Ecdysozoa</taxon>
        <taxon>Arthropoda</taxon>
        <taxon>Chelicerata</taxon>
        <taxon>Arachnida</taxon>
        <taxon>Acari</taxon>
        <taxon>Parasitiformes</taxon>
        <taxon>Ixodida</taxon>
        <taxon>Ixodoidea</taxon>
        <taxon>Ixodidae</taxon>
        <taxon>Rhipicephalinae</taxon>
        <taxon>Rhipicephalus</taxon>
        <taxon>Rhipicephalus</taxon>
    </lineage>
</organism>
<evidence type="ECO:0000313" key="3">
    <source>
        <dbReference type="Proteomes" id="UP000821837"/>
    </source>
</evidence>
<keyword evidence="3" id="KW-1185">Reference proteome</keyword>
<evidence type="ECO:0008006" key="4">
    <source>
        <dbReference type="Google" id="ProtNLM"/>
    </source>
</evidence>
<dbReference type="OMA" id="EMGDLPK"/>
<sequence length="152" mass="16808">MIGMLLAASWVLSGLARGSPLEDACGPQPNKKEMLSMLTAAADMFVDCYENYDKYGIPSKYLTKVLPTICSEYDGCLSSAKQGDGDQNEKIVQCIVEKIKAQLSGMEDLPKPADEVSEKLFGCSFRRPTVPVANRKNFFVCIHWYQIAVSIE</sequence>
<feature type="signal peptide" evidence="1">
    <location>
        <begin position="1"/>
        <end position="18"/>
    </location>
</feature>
<reference evidence="2" key="2">
    <citation type="submission" date="2021-09" db="EMBL/GenBank/DDBJ databases">
        <authorList>
            <person name="Jia N."/>
            <person name="Wang J."/>
            <person name="Shi W."/>
            <person name="Du L."/>
            <person name="Sun Y."/>
            <person name="Zhan W."/>
            <person name="Jiang J."/>
            <person name="Wang Q."/>
            <person name="Zhang B."/>
            <person name="Ji P."/>
            <person name="Sakyi L.B."/>
            <person name="Cui X."/>
            <person name="Yuan T."/>
            <person name="Jiang B."/>
            <person name="Yang W."/>
            <person name="Lam T.T.-Y."/>
            <person name="Chang Q."/>
            <person name="Ding S."/>
            <person name="Wang X."/>
            <person name="Zhu J."/>
            <person name="Ruan X."/>
            <person name="Zhao L."/>
            <person name="Wei J."/>
            <person name="Que T."/>
            <person name="Du C."/>
            <person name="Cheng J."/>
            <person name="Dai P."/>
            <person name="Han X."/>
            <person name="Huang E."/>
            <person name="Gao Y."/>
            <person name="Liu J."/>
            <person name="Shao H."/>
            <person name="Ye R."/>
            <person name="Li L."/>
            <person name="Wei W."/>
            <person name="Wang X."/>
            <person name="Wang C."/>
            <person name="Huo Q."/>
            <person name="Li W."/>
            <person name="Guo W."/>
            <person name="Chen H."/>
            <person name="Chen S."/>
            <person name="Zhou L."/>
            <person name="Zhou L."/>
            <person name="Ni X."/>
            <person name="Tian J."/>
            <person name="Zhou Y."/>
            <person name="Sheng Y."/>
            <person name="Liu T."/>
            <person name="Pan Y."/>
            <person name="Xia L."/>
            <person name="Li J."/>
            <person name="Zhao F."/>
            <person name="Cao W."/>
        </authorList>
    </citation>
    <scope>NUCLEOTIDE SEQUENCE</scope>
    <source>
        <strain evidence="2">Rsan-2018</strain>
        <tissue evidence="2">Larvae</tissue>
    </source>
</reference>
<evidence type="ECO:0000313" key="2">
    <source>
        <dbReference type="EMBL" id="KAH7956241.1"/>
    </source>
</evidence>
<reference evidence="2" key="1">
    <citation type="journal article" date="2020" name="Cell">
        <title>Large-Scale Comparative Analyses of Tick Genomes Elucidate Their Genetic Diversity and Vector Capacities.</title>
        <authorList>
            <consortium name="Tick Genome and Microbiome Consortium (TIGMIC)"/>
            <person name="Jia N."/>
            <person name="Wang J."/>
            <person name="Shi W."/>
            <person name="Du L."/>
            <person name="Sun Y."/>
            <person name="Zhan W."/>
            <person name="Jiang J.F."/>
            <person name="Wang Q."/>
            <person name="Zhang B."/>
            <person name="Ji P."/>
            <person name="Bell-Sakyi L."/>
            <person name="Cui X.M."/>
            <person name="Yuan T.T."/>
            <person name="Jiang B.G."/>
            <person name="Yang W.F."/>
            <person name="Lam T.T."/>
            <person name="Chang Q.C."/>
            <person name="Ding S.J."/>
            <person name="Wang X.J."/>
            <person name="Zhu J.G."/>
            <person name="Ruan X.D."/>
            <person name="Zhao L."/>
            <person name="Wei J.T."/>
            <person name="Ye R.Z."/>
            <person name="Que T.C."/>
            <person name="Du C.H."/>
            <person name="Zhou Y.H."/>
            <person name="Cheng J.X."/>
            <person name="Dai P.F."/>
            <person name="Guo W.B."/>
            <person name="Han X.H."/>
            <person name="Huang E.J."/>
            <person name="Li L.F."/>
            <person name="Wei W."/>
            <person name="Gao Y.C."/>
            <person name="Liu J.Z."/>
            <person name="Shao H.Z."/>
            <person name="Wang X."/>
            <person name="Wang C.C."/>
            <person name="Yang T.C."/>
            <person name="Huo Q.B."/>
            <person name="Li W."/>
            <person name="Chen H.Y."/>
            <person name="Chen S.E."/>
            <person name="Zhou L.G."/>
            <person name="Ni X.B."/>
            <person name="Tian J.H."/>
            <person name="Sheng Y."/>
            <person name="Liu T."/>
            <person name="Pan Y.S."/>
            <person name="Xia L.Y."/>
            <person name="Li J."/>
            <person name="Zhao F."/>
            <person name="Cao W.C."/>
        </authorList>
    </citation>
    <scope>NUCLEOTIDE SEQUENCE</scope>
    <source>
        <strain evidence="2">Rsan-2018</strain>
    </source>
</reference>
<dbReference type="EMBL" id="JABSTV010001250">
    <property type="protein sequence ID" value="KAH7956241.1"/>
    <property type="molecule type" value="Genomic_DNA"/>
</dbReference>
<evidence type="ECO:0000256" key="1">
    <source>
        <dbReference type="SAM" id="SignalP"/>
    </source>
</evidence>
<dbReference type="VEuPathDB" id="VectorBase:RSAN_042001"/>
<dbReference type="AlphaFoldDB" id="A0A9D4SWN7"/>
<proteinExistence type="predicted"/>
<name>A0A9D4SWN7_RHISA</name>
<keyword evidence="1" id="KW-0732">Signal</keyword>
<comment type="caution">
    <text evidence="2">The sequence shown here is derived from an EMBL/GenBank/DDBJ whole genome shotgun (WGS) entry which is preliminary data.</text>
</comment>
<feature type="chain" id="PRO_5039381276" description="Secreted protein" evidence="1">
    <location>
        <begin position="19"/>
        <end position="152"/>
    </location>
</feature>
<protein>
    <recommendedName>
        <fullName evidence="4">Secreted protein</fullName>
    </recommendedName>
</protein>